<reference evidence="1 2" key="1">
    <citation type="submission" date="2016-08" db="EMBL/GenBank/DDBJ databases">
        <authorList>
            <person name="Seilhamer J.J."/>
        </authorList>
    </citation>
    <scope>NUCLEOTIDE SEQUENCE [LARGE SCALE GENOMIC DNA]</scope>
    <source>
        <strain evidence="1 2">SDA_GO95</strain>
    </source>
</reference>
<dbReference type="Proteomes" id="UP000195696">
    <property type="component" value="Unassembled WGS sequence"/>
</dbReference>
<protein>
    <submittedName>
        <fullName evidence="1">Uncharacterized protein</fullName>
    </submittedName>
</protein>
<dbReference type="Pfam" id="PF01381">
    <property type="entry name" value="HTH_3"/>
    <property type="match status" value="1"/>
</dbReference>
<dbReference type="PROSITE" id="PS50943">
    <property type="entry name" value="HTH_CROC1"/>
    <property type="match status" value="1"/>
</dbReference>
<dbReference type="RefSeq" id="WP_002184901.1">
    <property type="nucleotide sequence ID" value="NZ_CP031071.1"/>
</dbReference>
<organism evidence="1 2">
    <name type="scientific">Bacillus mycoides</name>
    <dbReference type="NCBI Taxonomy" id="1405"/>
    <lineage>
        <taxon>Bacteria</taxon>
        <taxon>Bacillati</taxon>
        <taxon>Bacillota</taxon>
        <taxon>Bacilli</taxon>
        <taxon>Bacillales</taxon>
        <taxon>Bacillaceae</taxon>
        <taxon>Bacillus</taxon>
        <taxon>Bacillus cereus group</taxon>
    </lineage>
</organism>
<sequence length="91" mass="10554">MRPQDIKAVRQITGLNQTQFGELLNVSFNTVNRWERGLVQPKKENIKKIERLIGSENLRVIQAKLLYDLPLLEASVSLRKRVNDKKGEIKK</sequence>
<gene>
    <name evidence="1" type="ORF">BWGO95_04597</name>
</gene>
<dbReference type="EMBL" id="FMAK01000052">
    <property type="protein sequence ID" value="SCB70427.1"/>
    <property type="molecule type" value="Genomic_DNA"/>
</dbReference>
<dbReference type="SMART" id="SM00530">
    <property type="entry name" value="HTH_XRE"/>
    <property type="match status" value="1"/>
</dbReference>
<accession>A0A1G4ETE8</accession>
<dbReference type="CDD" id="cd00093">
    <property type="entry name" value="HTH_XRE"/>
    <property type="match status" value="1"/>
</dbReference>
<dbReference type="InterPro" id="IPR001387">
    <property type="entry name" value="Cro/C1-type_HTH"/>
</dbReference>
<dbReference type="AlphaFoldDB" id="A0A1G4ETE8"/>
<dbReference type="GO" id="GO:0003677">
    <property type="term" value="F:DNA binding"/>
    <property type="evidence" value="ECO:0007669"/>
    <property type="project" value="InterPro"/>
</dbReference>
<evidence type="ECO:0000313" key="2">
    <source>
        <dbReference type="Proteomes" id="UP000195696"/>
    </source>
</evidence>
<evidence type="ECO:0000313" key="1">
    <source>
        <dbReference type="EMBL" id="SCB70427.1"/>
    </source>
</evidence>
<proteinExistence type="predicted"/>
<dbReference type="InterPro" id="IPR010982">
    <property type="entry name" value="Lambda_DNA-bd_dom_sf"/>
</dbReference>
<name>A0A1G4ETE8_BACMY</name>
<dbReference type="Gene3D" id="1.10.260.40">
    <property type="entry name" value="lambda repressor-like DNA-binding domains"/>
    <property type="match status" value="1"/>
</dbReference>
<dbReference type="SUPFAM" id="SSF47413">
    <property type="entry name" value="lambda repressor-like DNA-binding domains"/>
    <property type="match status" value="1"/>
</dbReference>